<dbReference type="Proteomes" id="UP000625711">
    <property type="component" value="Unassembled WGS sequence"/>
</dbReference>
<dbReference type="EMBL" id="JAACXV010014339">
    <property type="protein sequence ID" value="KAF7268170.1"/>
    <property type="molecule type" value="Genomic_DNA"/>
</dbReference>
<dbReference type="AlphaFoldDB" id="A0A834M609"/>
<proteinExistence type="predicted"/>
<name>A0A834M609_RHYFE</name>
<keyword evidence="2" id="KW-1185">Reference proteome</keyword>
<sequence>MIIVKTMSPSLSTICDDEMRQTQPVCVCCSLFLDGSCVTVPARGQHSHAEEHDSELIKRFMCRGTVPSFVY</sequence>
<evidence type="ECO:0000313" key="1">
    <source>
        <dbReference type="EMBL" id="KAF7268170.1"/>
    </source>
</evidence>
<protein>
    <submittedName>
        <fullName evidence="1">Uncharacterized protein</fullName>
    </submittedName>
</protein>
<organism evidence="1 2">
    <name type="scientific">Rhynchophorus ferrugineus</name>
    <name type="common">Red palm weevil</name>
    <name type="synonym">Curculio ferrugineus</name>
    <dbReference type="NCBI Taxonomy" id="354439"/>
    <lineage>
        <taxon>Eukaryota</taxon>
        <taxon>Metazoa</taxon>
        <taxon>Ecdysozoa</taxon>
        <taxon>Arthropoda</taxon>
        <taxon>Hexapoda</taxon>
        <taxon>Insecta</taxon>
        <taxon>Pterygota</taxon>
        <taxon>Neoptera</taxon>
        <taxon>Endopterygota</taxon>
        <taxon>Coleoptera</taxon>
        <taxon>Polyphaga</taxon>
        <taxon>Cucujiformia</taxon>
        <taxon>Curculionidae</taxon>
        <taxon>Dryophthorinae</taxon>
        <taxon>Rhynchophorus</taxon>
    </lineage>
</organism>
<accession>A0A834M609</accession>
<reference evidence="1" key="1">
    <citation type="submission" date="2020-08" db="EMBL/GenBank/DDBJ databases">
        <title>Genome sequencing and assembly of the red palm weevil Rhynchophorus ferrugineus.</title>
        <authorList>
            <person name="Dias G.B."/>
            <person name="Bergman C.M."/>
            <person name="Manee M."/>
        </authorList>
    </citation>
    <scope>NUCLEOTIDE SEQUENCE</scope>
    <source>
        <strain evidence="1">AA-2017</strain>
        <tissue evidence="1">Whole larva</tissue>
    </source>
</reference>
<evidence type="ECO:0000313" key="2">
    <source>
        <dbReference type="Proteomes" id="UP000625711"/>
    </source>
</evidence>
<gene>
    <name evidence="1" type="ORF">GWI33_018632</name>
</gene>
<comment type="caution">
    <text evidence="1">The sequence shown here is derived from an EMBL/GenBank/DDBJ whole genome shotgun (WGS) entry which is preliminary data.</text>
</comment>